<dbReference type="EMBL" id="UYJE01000979">
    <property type="protein sequence ID" value="VDH98162.1"/>
    <property type="molecule type" value="Genomic_DNA"/>
</dbReference>
<dbReference type="GO" id="GO:0038023">
    <property type="term" value="F:signaling receptor activity"/>
    <property type="evidence" value="ECO:0007669"/>
    <property type="project" value="TreeGrafter"/>
</dbReference>
<dbReference type="Proteomes" id="UP000596742">
    <property type="component" value="Unassembled WGS sequence"/>
</dbReference>
<dbReference type="GO" id="GO:0007165">
    <property type="term" value="P:signal transduction"/>
    <property type="evidence" value="ECO:0007669"/>
    <property type="project" value="InterPro"/>
</dbReference>
<organism evidence="8 9">
    <name type="scientific">Mytilus galloprovincialis</name>
    <name type="common">Mediterranean mussel</name>
    <dbReference type="NCBI Taxonomy" id="29158"/>
    <lineage>
        <taxon>Eukaryota</taxon>
        <taxon>Metazoa</taxon>
        <taxon>Spiralia</taxon>
        <taxon>Lophotrochozoa</taxon>
        <taxon>Mollusca</taxon>
        <taxon>Bivalvia</taxon>
        <taxon>Autobranchia</taxon>
        <taxon>Pteriomorphia</taxon>
        <taxon>Mytilida</taxon>
        <taxon>Mytiloidea</taxon>
        <taxon>Mytilidae</taxon>
        <taxon>Mytilinae</taxon>
        <taxon>Mytilus</taxon>
    </lineage>
</organism>
<dbReference type="OrthoDB" id="676979at2759"/>
<dbReference type="InterPro" id="IPR032675">
    <property type="entry name" value="LRR_dom_sf"/>
</dbReference>
<keyword evidence="3" id="KW-0812">Transmembrane</keyword>
<keyword evidence="5" id="KW-1133">Transmembrane helix</keyword>
<dbReference type="SMART" id="SM00255">
    <property type="entry name" value="TIR"/>
    <property type="match status" value="1"/>
</dbReference>
<evidence type="ECO:0000313" key="9">
    <source>
        <dbReference type="Proteomes" id="UP000596742"/>
    </source>
</evidence>
<evidence type="ECO:0000256" key="5">
    <source>
        <dbReference type="ARBA" id="ARBA00022989"/>
    </source>
</evidence>
<comment type="caution">
    <text evidence="8">The sequence shown here is derived from an EMBL/GenBank/DDBJ whole genome shotgun (WGS) entry which is preliminary data.</text>
</comment>
<dbReference type="Gene3D" id="3.40.50.10140">
    <property type="entry name" value="Toll/interleukin-1 receptor homology (TIR) domain"/>
    <property type="match status" value="1"/>
</dbReference>
<dbReference type="PANTHER" id="PTHR24365:SF541">
    <property type="entry name" value="PROTEIN TOLL-RELATED"/>
    <property type="match status" value="1"/>
</dbReference>
<evidence type="ECO:0000259" key="7">
    <source>
        <dbReference type="PROSITE" id="PS50104"/>
    </source>
</evidence>
<sequence length="231" mass="27567">MTNARIDQIVRKGREWMSFRAPVLREVDISFNNIWTLEETTFFEQPHITHLNMSNNLFRTIPNFVTKLQKKVRRVVEKNLHENYIYDAYVSYEERSVLWIQKCLLPKIEEEWGLKVCLHDRDLLPGDITADAKAESIQQSRHVVFIITEHFTEGKWGRFEIDRAKYEKYTTNHRKIIVILQNIRIEDIPDEIVNISNDVCFIEMALDENEIINSTDNQRDWLKLKALLYLN</sequence>
<evidence type="ECO:0000313" key="8">
    <source>
        <dbReference type="EMBL" id="VDH98162.1"/>
    </source>
</evidence>
<dbReference type="Pfam" id="PF13855">
    <property type="entry name" value="LRR_8"/>
    <property type="match status" value="1"/>
</dbReference>
<dbReference type="PROSITE" id="PS50104">
    <property type="entry name" value="TIR"/>
    <property type="match status" value="1"/>
</dbReference>
<dbReference type="SUPFAM" id="SSF52200">
    <property type="entry name" value="Toll/Interleukin receptor TIR domain"/>
    <property type="match status" value="1"/>
</dbReference>
<evidence type="ECO:0000256" key="3">
    <source>
        <dbReference type="ARBA" id="ARBA00022692"/>
    </source>
</evidence>
<evidence type="ECO:0000256" key="4">
    <source>
        <dbReference type="ARBA" id="ARBA00022729"/>
    </source>
</evidence>
<gene>
    <name evidence="8" type="ORF">MGAL_10B040756</name>
</gene>
<dbReference type="SUPFAM" id="SSF52058">
    <property type="entry name" value="L domain-like"/>
    <property type="match status" value="1"/>
</dbReference>
<accession>A0A8B6BZI7</accession>
<feature type="domain" description="TIR" evidence="7">
    <location>
        <begin position="84"/>
        <end position="228"/>
    </location>
</feature>
<comment type="subcellular location">
    <subcellularLocation>
        <location evidence="1">Membrane</location>
        <topology evidence="1">Single-pass membrane protein</topology>
    </subcellularLocation>
</comment>
<evidence type="ECO:0000256" key="2">
    <source>
        <dbReference type="ARBA" id="ARBA00009634"/>
    </source>
</evidence>
<keyword evidence="6" id="KW-0472">Membrane</keyword>
<keyword evidence="4" id="KW-0732">Signal</keyword>
<dbReference type="Gene3D" id="3.80.10.10">
    <property type="entry name" value="Ribonuclease Inhibitor"/>
    <property type="match status" value="1"/>
</dbReference>
<reference evidence="8" key="1">
    <citation type="submission" date="2018-11" db="EMBL/GenBank/DDBJ databases">
        <authorList>
            <person name="Alioto T."/>
            <person name="Alioto T."/>
        </authorList>
    </citation>
    <scope>NUCLEOTIDE SEQUENCE</scope>
</reference>
<dbReference type="InterPro" id="IPR035897">
    <property type="entry name" value="Toll_tir_struct_dom_sf"/>
</dbReference>
<dbReference type="InterPro" id="IPR000157">
    <property type="entry name" value="TIR_dom"/>
</dbReference>
<dbReference type="AlphaFoldDB" id="A0A8B6BZI7"/>
<name>A0A8B6BZI7_MYTGA</name>
<dbReference type="Pfam" id="PF01582">
    <property type="entry name" value="TIR"/>
    <property type="match status" value="1"/>
</dbReference>
<dbReference type="PANTHER" id="PTHR24365">
    <property type="entry name" value="TOLL-LIKE RECEPTOR"/>
    <property type="match status" value="1"/>
</dbReference>
<dbReference type="PRINTS" id="PR01537">
    <property type="entry name" value="INTRLKN1R1F"/>
</dbReference>
<comment type="similarity">
    <text evidence="2">Belongs to the Toll-like receptor family.</text>
</comment>
<keyword evidence="9" id="KW-1185">Reference proteome</keyword>
<proteinExistence type="inferred from homology"/>
<dbReference type="InterPro" id="IPR001611">
    <property type="entry name" value="Leu-rich_rpt"/>
</dbReference>
<dbReference type="GO" id="GO:0005886">
    <property type="term" value="C:plasma membrane"/>
    <property type="evidence" value="ECO:0007669"/>
    <property type="project" value="TreeGrafter"/>
</dbReference>
<evidence type="ECO:0000256" key="1">
    <source>
        <dbReference type="ARBA" id="ARBA00004167"/>
    </source>
</evidence>
<evidence type="ECO:0000256" key="6">
    <source>
        <dbReference type="ARBA" id="ARBA00023136"/>
    </source>
</evidence>
<protein>
    <recommendedName>
        <fullName evidence="7">TIR domain-containing protein</fullName>
    </recommendedName>
</protein>